<sequence>MARSFHAQIFGVLAASPRKIHRSTVRGRGETPSWVQSLNVHRSSSLS</sequence>
<dbReference type="EMBL" id="GBXM01075602">
    <property type="protein sequence ID" value="JAH32975.1"/>
    <property type="molecule type" value="Transcribed_RNA"/>
</dbReference>
<protein>
    <submittedName>
        <fullName evidence="2">Uncharacterized protein</fullName>
    </submittedName>
</protein>
<name>A0A0E9RX67_ANGAN</name>
<feature type="region of interest" description="Disordered" evidence="1">
    <location>
        <begin position="23"/>
        <end position="47"/>
    </location>
</feature>
<reference evidence="2" key="2">
    <citation type="journal article" date="2015" name="Fish Shellfish Immunol.">
        <title>Early steps in the European eel (Anguilla anguilla)-Vibrio vulnificus interaction in the gills: Role of the RtxA13 toxin.</title>
        <authorList>
            <person name="Callol A."/>
            <person name="Pajuelo D."/>
            <person name="Ebbesson L."/>
            <person name="Teles M."/>
            <person name="MacKenzie S."/>
            <person name="Amaro C."/>
        </authorList>
    </citation>
    <scope>NUCLEOTIDE SEQUENCE</scope>
</reference>
<accession>A0A0E9RX67</accession>
<dbReference type="EMBL" id="GBXM01085238">
    <property type="protein sequence ID" value="JAH23339.1"/>
    <property type="molecule type" value="Transcribed_RNA"/>
</dbReference>
<feature type="compositionally biased region" description="Polar residues" evidence="1">
    <location>
        <begin position="33"/>
        <end position="47"/>
    </location>
</feature>
<evidence type="ECO:0000256" key="1">
    <source>
        <dbReference type="SAM" id="MobiDB-lite"/>
    </source>
</evidence>
<evidence type="ECO:0000313" key="2">
    <source>
        <dbReference type="EMBL" id="JAH32975.1"/>
    </source>
</evidence>
<dbReference type="EMBL" id="GBXM01071132">
    <property type="protein sequence ID" value="JAH37445.1"/>
    <property type="molecule type" value="Transcribed_RNA"/>
</dbReference>
<proteinExistence type="predicted"/>
<dbReference type="AlphaFoldDB" id="A0A0E9RX67"/>
<reference evidence="2" key="1">
    <citation type="submission" date="2014-11" db="EMBL/GenBank/DDBJ databases">
        <authorList>
            <person name="Amaro Gonzalez C."/>
        </authorList>
    </citation>
    <scope>NUCLEOTIDE SEQUENCE</scope>
</reference>
<organism evidence="2">
    <name type="scientific">Anguilla anguilla</name>
    <name type="common">European freshwater eel</name>
    <name type="synonym">Muraena anguilla</name>
    <dbReference type="NCBI Taxonomy" id="7936"/>
    <lineage>
        <taxon>Eukaryota</taxon>
        <taxon>Metazoa</taxon>
        <taxon>Chordata</taxon>
        <taxon>Craniata</taxon>
        <taxon>Vertebrata</taxon>
        <taxon>Euteleostomi</taxon>
        <taxon>Actinopterygii</taxon>
        <taxon>Neopterygii</taxon>
        <taxon>Teleostei</taxon>
        <taxon>Anguilliformes</taxon>
        <taxon>Anguillidae</taxon>
        <taxon>Anguilla</taxon>
    </lineage>
</organism>